<keyword evidence="4" id="KW-1185">Reference proteome</keyword>
<sequence length="402" mass="40024">MIRDVRPLVAAVFIPAAIALASCSGGGGSGPSPATIPNTPAASAMQSTRGTATTTSSAQTPGDAGSILQTLHKITTIGSTVDPINGDQNPYGLTIAPITKGLLQAGDLVICNFNDAANVQGNGTTIEALHPVPGSTPLHIAQNAALLGCDALALSSGDGIWAAAFGANDNPIVSATGALVTAIASGPWHHPWGQAFSATAGPFGASGAFYASNAGDGSIVRIDLNPGKPFAFDVIATGFPVNGGAPGSILAPSGLTYDPNGDRLYVIDGVDNSITALEHVGQIPAGGVHVSGSSFTGPFASSARRVFAGAPLNGPISAALLPNGNLVVGNTLDPDGTNLLVEVTPSGRVLAKRNVDKGASGAIFGIAVSGTAGEPNNVKIYFNDDNDNTVKVLTSGEFDAKT</sequence>
<feature type="chain" id="PRO_5042911442" evidence="2">
    <location>
        <begin position="22"/>
        <end position="402"/>
    </location>
</feature>
<feature type="region of interest" description="Disordered" evidence="1">
    <location>
        <begin position="29"/>
        <end position="64"/>
    </location>
</feature>
<dbReference type="Gene3D" id="2.130.10.10">
    <property type="entry name" value="YVTN repeat-like/Quinoprotein amine dehydrogenase"/>
    <property type="match status" value="1"/>
</dbReference>
<dbReference type="KEGG" id="vab:WPS_31780"/>
<accession>A0AAN2CBK4</accession>
<reference evidence="3 4" key="1">
    <citation type="journal article" date="2022" name="ISME Commun">
        <title>Vulcanimicrobium alpinus gen. nov. sp. nov., the first cultivated representative of the candidate phylum 'Eremiobacterota', is a metabolically versatile aerobic anoxygenic phototroph.</title>
        <authorList>
            <person name="Yabe S."/>
            <person name="Muto K."/>
            <person name="Abe K."/>
            <person name="Yokota A."/>
            <person name="Staudigel H."/>
            <person name="Tebo B.M."/>
        </authorList>
    </citation>
    <scope>NUCLEOTIDE SEQUENCE [LARGE SCALE GENOMIC DNA]</scope>
    <source>
        <strain evidence="3 4">WC8-2</strain>
    </source>
</reference>
<feature type="compositionally biased region" description="Polar residues" evidence="1">
    <location>
        <begin position="35"/>
        <end position="45"/>
    </location>
</feature>
<organism evidence="3 4">
    <name type="scientific">Vulcanimicrobium alpinum</name>
    <dbReference type="NCBI Taxonomy" id="3016050"/>
    <lineage>
        <taxon>Bacteria</taxon>
        <taxon>Bacillati</taxon>
        <taxon>Vulcanimicrobiota</taxon>
        <taxon>Vulcanimicrobiia</taxon>
        <taxon>Vulcanimicrobiales</taxon>
        <taxon>Vulcanimicrobiaceae</taxon>
        <taxon>Vulcanimicrobium</taxon>
    </lineage>
</organism>
<dbReference type="InterPro" id="IPR015943">
    <property type="entry name" value="WD40/YVTN_repeat-like_dom_sf"/>
</dbReference>
<feature type="compositionally biased region" description="Low complexity" evidence="1">
    <location>
        <begin position="46"/>
        <end position="60"/>
    </location>
</feature>
<proteinExistence type="predicted"/>
<dbReference type="EMBL" id="AP025523">
    <property type="protein sequence ID" value="BDE07902.1"/>
    <property type="molecule type" value="Genomic_DNA"/>
</dbReference>
<dbReference type="RefSeq" id="WP_317995466.1">
    <property type="nucleotide sequence ID" value="NZ_AP025523.1"/>
</dbReference>
<protein>
    <submittedName>
        <fullName evidence="3">Uncharacterized protein</fullName>
    </submittedName>
</protein>
<dbReference type="PROSITE" id="PS51257">
    <property type="entry name" value="PROKAR_LIPOPROTEIN"/>
    <property type="match status" value="1"/>
</dbReference>
<dbReference type="Proteomes" id="UP001317532">
    <property type="component" value="Chromosome"/>
</dbReference>
<feature type="signal peptide" evidence="2">
    <location>
        <begin position="1"/>
        <end position="21"/>
    </location>
</feature>
<evidence type="ECO:0000313" key="4">
    <source>
        <dbReference type="Proteomes" id="UP001317532"/>
    </source>
</evidence>
<evidence type="ECO:0000313" key="3">
    <source>
        <dbReference type="EMBL" id="BDE07902.1"/>
    </source>
</evidence>
<evidence type="ECO:0000256" key="1">
    <source>
        <dbReference type="SAM" id="MobiDB-lite"/>
    </source>
</evidence>
<name>A0AAN2CBK4_UNVUL</name>
<gene>
    <name evidence="3" type="ORF">WPS_31780</name>
</gene>
<dbReference type="AlphaFoldDB" id="A0AAN2CBK4"/>
<keyword evidence="2" id="KW-0732">Signal</keyword>
<evidence type="ECO:0000256" key="2">
    <source>
        <dbReference type="SAM" id="SignalP"/>
    </source>
</evidence>
<dbReference type="SUPFAM" id="SSF63829">
    <property type="entry name" value="Calcium-dependent phosphotriesterase"/>
    <property type="match status" value="1"/>
</dbReference>